<dbReference type="Gene3D" id="3.30.70.120">
    <property type="match status" value="1"/>
</dbReference>
<reference evidence="1" key="1">
    <citation type="submission" date="2020-07" db="EMBL/GenBank/DDBJ databases">
        <title>Methanobacterium. sp. MethCan genome.</title>
        <authorList>
            <person name="Postec A."/>
            <person name="Quemeneur M."/>
        </authorList>
    </citation>
    <scope>NUCLEOTIDE SEQUENCE</scope>
    <source>
        <strain evidence="1">MethCAN</strain>
    </source>
</reference>
<dbReference type="SUPFAM" id="SSF54913">
    <property type="entry name" value="GlnB-like"/>
    <property type="match status" value="1"/>
</dbReference>
<accession>A0A8T8K2V7</accession>
<dbReference type="InterPro" id="IPR011322">
    <property type="entry name" value="N-reg_PII-like_a/b"/>
</dbReference>
<dbReference type="Proteomes" id="UP000681041">
    <property type="component" value="Chromosome"/>
</dbReference>
<keyword evidence="2" id="KW-1185">Reference proteome</keyword>
<dbReference type="AlphaFoldDB" id="A0A8T8K2V7"/>
<gene>
    <name evidence="1" type="ORF">HYG87_02520</name>
</gene>
<evidence type="ECO:0000313" key="1">
    <source>
        <dbReference type="EMBL" id="QUH22724.1"/>
    </source>
</evidence>
<dbReference type="EMBL" id="CP058560">
    <property type="protein sequence ID" value="QUH22724.1"/>
    <property type="molecule type" value="Genomic_DNA"/>
</dbReference>
<name>A0A8T8K2V7_9EURY</name>
<evidence type="ECO:0000313" key="2">
    <source>
        <dbReference type="Proteomes" id="UP000681041"/>
    </source>
</evidence>
<dbReference type="InterPro" id="IPR002187">
    <property type="entry name" value="N-reg_PII"/>
</dbReference>
<dbReference type="GO" id="GO:0030234">
    <property type="term" value="F:enzyme regulator activity"/>
    <property type="evidence" value="ECO:0007669"/>
    <property type="project" value="InterPro"/>
</dbReference>
<proteinExistence type="predicted"/>
<dbReference type="GeneID" id="64819603"/>
<protein>
    <recommendedName>
        <fullName evidence="3">Nitrogen regulatory protein P-II</fullName>
    </recommendedName>
</protein>
<dbReference type="RefSeq" id="WP_211533671.1">
    <property type="nucleotide sequence ID" value="NZ_CP058560.1"/>
</dbReference>
<evidence type="ECO:0008006" key="3">
    <source>
        <dbReference type="Google" id="ProtNLM"/>
    </source>
</evidence>
<dbReference type="PROSITE" id="PS51343">
    <property type="entry name" value="PII_GLNB_DOM"/>
    <property type="match status" value="1"/>
</dbReference>
<dbReference type="InterPro" id="IPR015867">
    <property type="entry name" value="N-reg_PII/ATP_PRibTrfase_C"/>
</dbReference>
<dbReference type="GO" id="GO:0006808">
    <property type="term" value="P:regulation of nitrogen utilization"/>
    <property type="evidence" value="ECO:0007669"/>
    <property type="project" value="InterPro"/>
</dbReference>
<organism evidence="1 2">
    <name type="scientific">Methanobacterium alkalithermotolerans</name>
    <dbReference type="NCBI Taxonomy" id="2731220"/>
    <lineage>
        <taxon>Archaea</taxon>
        <taxon>Methanobacteriati</taxon>
        <taxon>Methanobacteriota</taxon>
        <taxon>Methanomada group</taxon>
        <taxon>Methanobacteria</taxon>
        <taxon>Methanobacteriales</taxon>
        <taxon>Methanobacteriaceae</taxon>
        <taxon>Methanobacterium</taxon>
    </lineage>
</organism>
<sequence length="287" mass="33347">MVQKILVLKNQGSLELESQSWMELKIFKYQRITIDNNHTYLLKKAGEDSFYSLQEMLDEVDGVMIFVLNSPAEVIRDMVEILKGENIPYVLLMEEPHLEISKREGEVFQVDKKVESVILAFNRLSHLIEKKDQLSNFKNQKIKIQQLESHARQKKEYGKNKILPKKPQSHEKNHLKKVKFNLDPGLMGEVKDCLDKSGFSNITVTELKQSQSIPVKEIYRGNEIYRKRINQRARLEVMMVIKEEEVEFLLNSLIPIKDPELGNSLVISKLEDIIRISSQERGLNAVD</sequence>
<dbReference type="KEGG" id="meme:HYG87_02520"/>